<evidence type="ECO:0000313" key="2">
    <source>
        <dbReference type="Proteomes" id="UP000465609"/>
    </source>
</evidence>
<protein>
    <submittedName>
        <fullName evidence="1">Uncharacterized protein</fullName>
    </submittedName>
</protein>
<evidence type="ECO:0000313" key="1">
    <source>
        <dbReference type="EMBL" id="BBX88181.1"/>
    </source>
</evidence>
<sequence>MSELHATAESLAAELYSRGWTAHANDDAADENGYAGVCEIDEDEHGRAVDLNVFFDTFEPASWVIGATTHHAESGMSAAALADRIVASIERDAL</sequence>
<keyword evidence="1" id="KW-0614">Plasmid</keyword>
<geneLocation type="plasmid" evidence="1 2">
    <name>pJCM15296</name>
</geneLocation>
<dbReference type="RefSeq" id="WP_138230767.1">
    <property type="nucleotide sequence ID" value="NZ_AP022578.1"/>
</dbReference>
<organism evidence="1 2">
    <name type="scientific">Mycolicibacterium aubagnense</name>
    <dbReference type="NCBI Taxonomy" id="319707"/>
    <lineage>
        <taxon>Bacteria</taxon>
        <taxon>Bacillati</taxon>
        <taxon>Actinomycetota</taxon>
        <taxon>Actinomycetes</taxon>
        <taxon>Mycobacteriales</taxon>
        <taxon>Mycobacteriaceae</taxon>
        <taxon>Mycolicibacterium</taxon>
    </lineage>
</organism>
<dbReference type="EMBL" id="AP022578">
    <property type="protein sequence ID" value="BBX88181.1"/>
    <property type="molecule type" value="Genomic_DNA"/>
</dbReference>
<dbReference type="Proteomes" id="UP000465609">
    <property type="component" value="Plasmid pJCM15296"/>
</dbReference>
<accession>A0ABM7IN01</accession>
<name>A0ABM7IN01_9MYCO</name>
<reference evidence="1 2" key="1">
    <citation type="journal article" date="2019" name="Emerg. Microbes Infect.">
        <title>Comprehensive subspecies identification of 175 nontuberculous mycobacteria species based on 7547 genomic profiles.</title>
        <authorList>
            <person name="Matsumoto Y."/>
            <person name="Kinjo T."/>
            <person name="Motooka D."/>
            <person name="Nabeya D."/>
            <person name="Jung N."/>
            <person name="Uechi K."/>
            <person name="Horii T."/>
            <person name="Iida T."/>
            <person name="Fujita J."/>
            <person name="Nakamura S."/>
        </authorList>
    </citation>
    <scope>NUCLEOTIDE SEQUENCE [LARGE SCALE GENOMIC DNA]</scope>
    <source>
        <strain evidence="1 2">JCM 15296</strain>
        <plasmid evidence="1">pJCM15296</plasmid>
    </source>
</reference>
<proteinExistence type="predicted"/>
<gene>
    <name evidence="1" type="ORF">MAUB_63820</name>
</gene>
<keyword evidence="2" id="KW-1185">Reference proteome</keyword>